<dbReference type="EMBL" id="ALNK01000037">
    <property type="protein sequence ID" value="EJU19941.1"/>
    <property type="molecule type" value="Genomic_DNA"/>
</dbReference>
<dbReference type="InterPro" id="IPR012854">
    <property type="entry name" value="Cu_amine_oxidase-like_N"/>
</dbReference>
<proteinExistence type="predicted"/>
<organism evidence="3 4">
    <name type="scientific">Peptoanaerobacter stomatis</name>
    <dbReference type="NCBI Taxonomy" id="796937"/>
    <lineage>
        <taxon>Bacteria</taxon>
        <taxon>Bacillati</taxon>
        <taxon>Bacillota</taxon>
        <taxon>Clostridia</taxon>
        <taxon>Peptostreptococcales</taxon>
        <taxon>Filifactoraceae</taxon>
        <taxon>Peptoanaerobacter</taxon>
    </lineage>
</organism>
<evidence type="ECO:0000313" key="4">
    <source>
        <dbReference type="Proteomes" id="UP000005244"/>
    </source>
</evidence>
<keyword evidence="1" id="KW-0732">Signal</keyword>
<dbReference type="SUPFAM" id="SSF55383">
    <property type="entry name" value="Copper amine oxidase, domain N"/>
    <property type="match status" value="1"/>
</dbReference>
<accession>J4W0W4</accession>
<evidence type="ECO:0000259" key="2">
    <source>
        <dbReference type="Pfam" id="PF07833"/>
    </source>
</evidence>
<evidence type="ECO:0000256" key="1">
    <source>
        <dbReference type="SAM" id="SignalP"/>
    </source>
</evidence>
<name>J4W0W4_9FIRM</name>
<keyword evidence="4" id="KW-1185">Reference proteome</keyword>
<dbReference type="AlphaFoldDB" id="J4W0W4"/>
<dbReference type="Proteomes" id="UP000005244">
    <property type="component" value="Unassembled WGS sequence"/>
</dbReference>
<comment type="caution">
    <text evidence="3">The sequence shown here is derived from an EMBL/GenBank/DDBJ whole genome shotgun (WGS) entry which is preliminary data.</text>
</comment>
<evidence type="ECO:0000313" key="3">
    <source>
        <dbReference type="EMBL" id="EJU19941.1"/>
    </source>
</evidence>
<dbReference type="InterPro" id="IPR036582">
    <property type="entry name" value="Mao_N_sf"/>
</dbReference>
<dbReference type="Gene3D" id="3.30.457.10">
    <property type="entry name" value="Copper amine oxidase-like, N-terminal domain"/>
    <property type="match status" value="1"/>
</dbReference>
<gene>
    <name evidence="3" type="ORF">HMPREF1143_1657</name>
</gene>
<feature type="domain" description="Copper amine oxidase-like N-terminal" evidence="2">
    <location>
        <begin position="31"/>
        <end position="139"/>
    </location>
</feature>
<dbReference type="Pfam" id="PF07833">
    <property type="entry name" value="Cu_amine_oxidN1"/>
    <property type="match status" value="1"/>
</dbReference>
<feature type="chain" id="PRO_5003782363" evidence="1">
    <location>
        <begin position="25"/>
        <end position="433"/>
    </location>
</feature>
<dbReference type="RefSeq" id="WP_009531632.1">
    <property type="nucleotide sequence ID" value="NZ_ALNK01000037.1"/>
</dbReference>
<protein>
    <submittedName>
        <fullName evidence="3">Copper amine oxidase N-terminal domain protein</fullName>
    </submittedName>
</protein>
<feature type="signal peptide" evidence="1">
    <location>
        <begin position="1"/>
        <end position="24"/>
    </location>
</feature>
<reference evidence="3 4" key="1">
    <citation type="submission" date="2012-07" db="EMBL/GenBank/DDBJ databases">
        <authorList>
            <person name="Durkin A.S."/>
            <person name="McCorrison J."/>
            <person name="Torralba M."/>
            <person name="Gillis M."/>
            <person name="Methe B."/>
            <person name="Sutton G."/>
            <person name="Nelson K.E."/>
        </authorList>
    </citation>
    <scope>NUCLEOTIDE SEQUENCE [LARGE SCALE GENOMIC DNA]</scope>
    <source>
        <strain evidence="3 4">OBRC8</strain>
    </source>
</reference>
<sequence length="433" mass="49485">MKLRLFKVFAITILLLSLSSSAFAIDIYYKNNIVPTDTNPIVENGITLVPISSITKSMEAAVSWNANTKTATIKKGSISLEMVVGSKNMTIIRGDEKSTLELDTSIKSINGRTMVPIRIISGIFGSNVQWDKNTNSILIDSDFPKTSEDIKLEKIILNKIKNHKDLFYNIKYDDKMSVNIIKDNEMFTKVSMALLNEIVPGSYIPFNIYDNNGDYMVGGFIDTKTYEVYLESSRMLYSIPDYKVIIQPFDMMVDEDSKEYAMFIKAIALRDKIISENDKILCKLTNIDYDNETIVAKLYIVNNNKRKMVGEYFIDKHARTVKNNKTKKIIYDDSALANYKETYITEDTAGDMAISILQKIKRISADKKYTVTDIKYTKSDVFTEYREGYFLKLKLDGKVVGTFFINTTSTVVMEFDTIFNQYYYIYGAFSPFG</sequence>